<dbReference type="SMART" id="SM00460">
    <property type="entry name" value="TGc"/>
    <property type="match status" value="1"/>
</dbReference>
<dbReference type="InterPro" id="IPR052901">
    <property type="entry name" value="Bact_TGase-like"/>
</dbReference>
<dbReference type="KEGG" id="pin:Ping_2368"/>
<gene>
    <name evidence="3" type="ordered locus">Ping_2368</name>
</gene>
<dbReference type="STRING" id="357804.Ping_2368"/>
<sequence length="660" mass="76023">MKEFLNRLGLSLIILTYLSMVSALYEQINPFLIFFGLLCSGWRIAHFYGRVPLLGRLWLNFITIASSLVTVIIVYPLGLFSIMLHLIMLGFSLKFLELKSIRDVHFFVNTGFVLVALFFIFNYSIAMTLVAGLLILLLLAVLLSVHGGHLAGNRFIKLLLKSCLLSLPLALVLFVVIPRLPSLWKMPLQKYATTGLSDTVSPGQIAELSRSSALAFRASFVGEPVRQSERYWRVMTLDNFDGQTWSQSLSKKNQEQQAKTGSSVSFQLSTKKNSIDLIIEPHYNYWIPTLDYGKADLGQVSLSDYALRSTKPVVKRDHFEVDLYQQIETKPLTTVEKQQLLSLPTQGNLETQDWVATKVKQGLDKQAILKQLLNDFSTKNFRYTLKPPPLGIDQVDDFLFSTQAGFCVHYASSYLYVARLLGVPARMVTGYLGGEWQAQDQFMSIRQYDAHAWVEIWQENKWLRIDPTAYVAPERVELGLEQSLSNRDEFLADEYFSLQKWRNIRLLNKLRTKIAQIDYLWATWVINYDNKKQLRLLQSWFVNVPWLNLFSAVLMIMLLVFSSVFLIIFKPWIRQKINAEDKLYIKLQRYYSKKGLRRLKGQTVTDFCQLASTKSSHPSALFESFSSKYNSLKYDVNLSASERKKRLKQLRFICKQLQKG</sequence>
<dbReference type="PANTHER" id="PTHR42736:SF1">
    <property type="entry name" value="PROTEIN-GLUTAMINE GAMMA-GLUTAMYLTRANSFERASE"/>
    <property type="match status" value="1"/>
</dbReference>
<evidence type="ECO:0000313" key="3">
    <source>
        <dbReference type="EMBL" id="ABM04105.1"/>
    </source>
</evidence>
<dbReference type="AlphaFoldDB" id="A1SX90"/>
<accession>A1SX90</accession>
<feature type="transmembrane region" description="Helical" evidence="1">
    <location>
        <begin position="104"/>
        <end position="121"/>
    </location>
</feature>
<dbReference type="Gene3D" id="3.10.620.30">
    <property type="match status" value="1"/>
</dbReference>
<protein>
    <submittedName>
        <fullName evidence="3">Transglutaminase domain protein</fullName>
    </submittedName>
</protein>
<keyword evidence="1" id="KW-1133">Transmembrane helix</keyword>
<dbReference type="Pfam" id="PF11992">
    <property type="entry name" value="TgpA_N"/>
    <property type="match status" value="1"/>
</dbReference>
<dbReference type="InterPro" id="IPR038765">
    <property type="entry name" value="Papain-like_cys_pep_sf"/>
</dbReference>
<dbReference type="Proteomes" id="UP000000639">
    <property type="component" value="Chromosome"/>
</dbReference>
<feature type="transmembrane region" description="Helical" evidence="1">
    <location>
        <begin position="61"/>
        <end position="84"/>
    </location>
</feature>
<dbReference type="RefSeq" id="WP_011770665.1">
    <property type="nucleotide sequence ID" value="NC_008709.1"/>
</dbReference>
<dbReference type="PANTHER" id="PTHR42736">
    <property type="entry name" value="PROTEIN-GLUTAMINE GAMMA-GLUTAMYLTRANSFERASE"/>
    <property type="match status" value="1"/>
</dbReference>
<evidence type="ECO:0000259" key="2">
    <source>
        <dbReference type="SMART" id="SM00460"/>
    </source>
</evidence>
<reference evidence="3 4" key="1">
    <citation type="submission" date="2007-01" db="EMBL/GenBank/DDBJ databases">
        <title>Complete sequence of Psychromonas ingrahamii 37.</title>
        <authorList>
            <consortium name="US DOE Joint Genome Institute"/>
            <person name="Copeland A."/>
            <person name="Lucas S."/>
            <person name="Lapidus A."/>
            <person name="Barry K."/>
            <person name="Detter J.C."/>
            <person name="Glavina del Rio T."/>
            <person name="Hammon N."/>
            <person name="Israni S."/>
            <person name="Dalin E."/>
            <person name="Tice H."/>
            <person name="Pitluck S."/>
            <person name="Thompson L.S."/>
            <person name="Brettin T."/>
            <person name="Bruce D."/>
            <person name="Han C."/>
            <person name="Tapia R."/>
            <person name="Schmutz J."/>
            <person name="Larimer F."/>
            <person name="Land M."/>
            <person name="Hauser L."/>
            <person name="Kyrpides N."/>
            <person name="Ivanova N."/>
            <person name="Staley J."/>
            <person name="Richardson P."/>
        </authorList>
    </citation>
    <scope>NUCLEOTIDE SEQUENCE [LARGE SCALE GENOMIC DNA]</scope>
    <source>
        <strain evidence="3 4">37</strain>
    </source>
</reference>
<dbReference type="SUPFAM" id="SSF54001">
    <property type="entry name" value="Cysteine proteinases"/>
    <property type="match status" value="1"/>
</dbReference>
<evidence type="ECO:0000256" key="1">
    <source>
        <dbReference type="SAM" id="Phobius"/>
    </source>
</evidence>
<feature type="transmembrane region" description="Helical" evidence="1">
    <location>
        <begin position="31"/>
        <end position="49"/>
    </location>
</feature>
<dbReference type="OrthoDB" id="9804872at2"/>
<dbReference type="HOGENOM" id="CLU_012397_0_0_6"/>
<evidence type="ECO:0000313" key="4">
    <source>
        <dbReference type="Proteomes" id="UP000000639"/>
    </source>
</evidence>
<name>A1SX90_PSYIN</name>
<feature type="domain" description="Transglutaminase-like" evidence="2">
    <location>
        <begin position="399"/>
        <end position="469"/>
    </location>
</feature>
<dbReference type="InterPro" id="IPR002931">
    <property type="entry name" value="Transglutaminase-like"/>
</dbReference>
<organism evidence="3 4">
    <name type="scientific">Psychromonas ingrahamii (strain DSM 17664 / CCUG 51855 / 37)</name>
    <dbReference type="NCBI Taxonomy" id="357804"/>
    <lineage>
        <taxon>Bacteria</taxon>
        <taxon>Pseudomonadati</taxon>
        <taxon>Pseudomonadota</taxon>
        <taxon>Gammaproteobacteria</taxon>
        <taxon>Alteromonadales</taxon>
        <taxon>Psychromonadaceae</taxon>
        <taxon>Psychromonas</taxon>
    </lineage>
</organism>
<feature type="transmembrane region" description="Helical" evidence="1">
    <location>
        <begin position="158"/>
        <end position="177"/>
    </location>
</feature>
<proteinExistence type="predicted"/>
<feature type="transmembrane region" description="Helical" evidence="1">
    <location>
        <begin position="7"/>
        <end position="25"/>
    </location>
</feature>
<keyword evidence="4" id="KW-1185">Reference proteome</keyword>
<dbReference type="EMBL" id="CP000510">
    <property type="protein sequence ID" value="ABM04105.1"/>
    <property type="molecule type" value="Genomic_DNA"/>
</dbReference>
<dbReference type="InterPro" id="IPR021878">
    <property type="entry name" value="TgpA_N"/>
</dbReference>
<keyword evidence="1" id="KW-0812">Transmembrane</keyword>
<feature type="transmembrane region" description="Helical" evidence="1">
    <location>
        <begin position="128"/>
        <end position="146"/>
    </location>
</feature>
<feature type="transmembrane region" description="Helical" evidence="1">
    <location>
        <begin position="546"/>
        <end position="569"/>
    </location>
</feature>
<dbReference type="Pfam" id="PF01841">
    <property type="entry name" value="Transglut_core"/>
    <property type="match status" value="1"/>
</dbReference>
<dbReference type="eggNOG" id="COG1305">
    <property type="taxonomic scope" value="Bacteria"/>
</dbReference>
<keyword evidence="1" id="KW-0472">Membrane</keyword>